<evidence type="ECO:0000256" key="2">
    <source>
        <dbReference type="SAM" id="Phobius"/>
    </source>
</evidence>
<evidence type="ECO:0000256" key="1">
    <source>
        <dbReference type="SAM" id="MobiDB-lite"/>
    </source>
</evidence>
<feature type="transmembrane region" description="Helical" evidence="2">
    <location>
        <begin position="72"/>
        <end position="93"/>
    </location>
</feature>
<dbReference type="Proteomes" id="UP001501257">
    <property type="component" value="Unassembled WGS sequence"/>
</dbReference>
<feature type="transmembrane region" description="Helical" evidence="2">
    <location>
        <begin position="42"/>
        <end position="66"/>
    </location>
</feature>
<accession>A0ABP9TSA2</accession>
<keyword evidence="2" id="KW-1133">Transmembrane helix</keyword>
<sequence>MLSNRSKPSENHYGNDSAELHGAGAAPKGFGLSTGMRSARTVLGFAWFVLGTGTSLLLMGAIIFIGQAAWTPLVLLCLVELVFIAAFLALVNLARARRTQSNHAGIDFREEC</sequence>
<keyword evidence="2" id="KW-0812">Transmembrane</keyword>
<keyword evidence="2" id="KW-0472">Membrane</keyword>
<dbReference type="EMBL" id="BAABLK010000094">
    <property type="protein sequence ID" value="GAA5229095.1"/>
    <property type="molecule type" value="Genomic_DNA"/>
</dbReference>
<comment type="caution">
    <text evidence="3">The sequence shown here is derived from an EMBL/GenBank/DDBJ whole genome shotgun (WGS) entry which is preliminary data.</text>
</comment>
<evidence type="ECO:0000313" key="4">
    <source>
        <dbReference type="Proteomes" id="UP001501257"/>
    </source>
</evidence>
<organism evidence="3 4">
    <name type="scientific">Paeniglutamicibacter antarcticus</name>
    <dbReference type="NCBI Taxonomy" id="494023"/>
    <lineage>
        <taxon>Bacteria</taxon>
        <taxon>Bacillati</taxon>
        <taxon>Actinomycetota</taxon>
        <taxon>Actinomycetes</taxon>
        <taxon>Micrococcales</taxon>
        <taxon>Micrococcaceae</taxon>
        <taxon>Paeniglutamicibacter</taxon>
    </lineage>
</organism>
<feature type="region of interest" description="Disordered" evidence="1">
    <location>
        <begin position="1"/>
        <end position="21"/>
    </location>
</feature>
<keyword evidence="4" id="KW-1185">Reference proteome</keyword>
<protein>
    <submittedName>
        <fullName evidence="3">Uncharacterized protein</fullName>
    </submittedName>
</protein>
<evidence type="ECO:0000313" key="3">
    <source>
        <dbReference type="EMBL" id="GAA5229095.1"/>
    </source>
</evidence>
<reference evidence="4" key="1">
    <citation type="journal article" date="2019" name="Int. J. Syst. Evol. Microbiol.">
        <title>The Global Catalogue of Microorganisms (GCM) 10K type strain sequencing project: providing services to taxonomists for standard genome sequencing and annotation.</title>
        <authorList>
            <consortium name="The Broad Institute Genomics Platform"/>
            <consortium name="The Broad Institute Genome Sequencing Center for Infectious Disease"/>
            <person name="Wu L."/>
            <person name="Ma J."/>
        </authorList>
    </citation>
    <scope>NUCLEOTIDE SEQUENCE [LARGE SCALE GENOMIC DNA]</scope>
    <source>
        <strain evidence="4">JCM 18952</strain>
    </source>
</reference>
<proteinExistence type="predicted"/>
<dbReference type="RefSeq" id="WP_210100921.1">
    <property type="nucleotide sequence ID" value="NZ_BAABLK010000094.1"/>
</dbReference>
<name>A0ABP9TSA2_9MICC</name>
<gene>
    <name evidence="3" type="ORF">GCM10025778_36340</name>
</gene>